<comment type="caution">
    <text evidence="11">The sequence shown here is derived from an EMBL/GenBank/DDBJ whole genome shotgun (WGS) entry which is preliminary data.</text>
</comment>
<evidence type="ECO:0000256" key="4">
    <source>
        <dbReference type="ARBA" id="ARBA00022519"/>
    </source>
</evidence>
<dbReference type="Pfam" id="PF04290">
    <property type="entry name" value="DctQ"/>
    <property type="match status" value="1"/>
</dbReference>
<evidence type="ECO:0000256" key="1">
    <source>
        <dbReference type="ARBA" id="ARBA00004429"/>
    </source>
</evidence>
<evidence type="ECO:0000313" key="11">
    <source>
        <dbReference type="EMBL" id="GMG85426.1"/>
    </source>
</evidence>
<evidence type="ECO:0000256" key="9">
    <source>
        <dbReference type="RuleBase" id="RU369079"/>
    </source>
</evidence>
<keyword evidence="4 9" id="KW-0997">Cell inner membrane</keyword>
<comment type="subunit">
    <text evidence="9">The complex comprises the extracytoplasmic solute receptor protein and the two transmembrane proteins.</text>
</comment>
<keyword evidence="2 9" id="KW-0813">Transport</keyword>
<comment type="subcellular location">
    <subcellularLocation>
        <location evidence="1 9">Cell inner membrane</location>
        <topology evidence="1 9">Multi-pass membrane protein</topology>
    </subcellularLocation>
</comment>
<evidence type="ECO:0000256" key="7">
    <source>
        <dbReference type="ARBA" id="ARBA00023136"/>
    </source>
</evidence>
<organism evidence="11 12">
    <name type="scientific">Paralimibaculum aggregatum</name>
    <dbReference type="NCBI Taxonomy" id="3036245"/>
    <lineage>
        <taxon>Bacteria</taxon>
        <taxon>Pseudomonadati</taxon>
        <taxon>Pseudomonadota</taxon>
        <taxon>Alphaproteobacteria</taxon>
        <taxon>Rhodobacterales</taxon>
        <taxon>Paracoccaceae</taxon>
        <taxon>Paralimibaculum</taxon>
    </lineage>
</organism>
<feature type="transmembrane region" description="Helical" evidence="9">
    <location>
        <begin position="53"/>
        <end position="70"/>
    </location>
</feature>
<protein>
    <recommendedName>
        <fullName evidence="9">TRAP transporter small permease protein</fullName>
    </recommendedName>
</protein>
<feature type="transmembrane region" description="Helical" evidence="9">
    <location>
        <begin position="20"/>
        <end position="41"/>
    </location>
</feature>
<dbReference type="EMBL" id="BSYI01000065">
    <property type="protein sequence ID" value="GMG85426.1"/>
    <property type="molecule type" value="Genomic_DNA"/>
</dbReference>
<keyword evidence="6 9" id="KW-1133">Transmembrane helix</keyword>
<evidence type="ECO:0000259" key="10">
    <source>
        <dbReference type="Pfam" id="PF04290"/>
    </source>
</evidence>
<name>A0ABQ6LTP2_9RHOB</name>
<keyword evidence="7 9" id="KW-0472">Membrane</keyword>
<gene>
    <name evidence="11" type="ORF">LNKW23_46460</name>
</gene>
<evidence type="ECO:0000256" key="6">
    <source>
        <dbReference type="ARBA" id="ARBA00022989"/>
    </source>
</evidence>
<proteinExistence type="inferred from homology"/>
<dbReference type="PANTHER" id="PTHR35011">
    <property type="entry name" value="2,3-DIKETO-L-GULONATE TRAP TRANSPORTER SMALL PERMEASE PROTEIN YIAM"/>
    <property type="match status" value="1"/>
</dbReference>
<evidence type="ECO:0000256" key="2">
    <source>
        <dbReference type="ARBA" id="ARBA00022448"/>
    </source>
</evidence>
<evidence type="ECO:0000256" key="8">
    <source>
        <dbReference type="ARBA" id="ARBA00038436"/>
    </source>
</evidence>
<keyword evidence="3" id="KW-1003">Cell membrane</keyword>
<sequence>MPESRDESRAERIFTEANRVLIALVLAAVFLIVFANVLGRYALGTSIPWAEEVARHLMVFGAFAGAGLALREGKLVAIDVLLERVPALRRPLRWGAVLLMAAFMGLLLWYGAMFVGFGWNKETMATQMPRGIPYLAIPVGAALFLVHLALFARRYVRAEFAPDHAEGDD</sequence>
<keyword evidence="12" id="KW-1185">Reference proteome</keyword>
<evidence type="ECO:0000256" key="5">
    <source>
        <dbReference type="ARBA" id="ARBA00022692"/>
    </source>
</evidence>
<reference evidence="11 12" key="1">
    <citation type="submission" date="2023-04" db="EMBL/GenBank/DDBJ databases">
        <title>Marinoamorphus aggregata gen. nov., sp. Nov., isolate from tissue of brittle star Ophioplocus japonicus.</title>
        <authorList>
            <person name="Kawano K."/>
            <person name="Sawayama S."/>
            <person name="Nakagawa S."/>
        </authorList>
    </citation>
    <scope>NUCLEOTIDE SEQUENCE [LARGE SCALE GENOMIC DNA]</scope>
    <source>
        <strain evidence="11 12">NKW23</strain>
    </source>
</reference>
<comment type="similarity">
    <text evidence="8 9">Belongs to the TRAP transporter small permease family.</text>
</comment>
<dbReference type="InterPro" id="IPR007387">
    <property type="entry name" value="TRAP_DctQ"/>
</dbReference>
<comment type="function">
    <text evidence="9">Part of the tripartite ATP-independent periplasmic (TRAP) transport system.</text>
</comment>
<evidence type="ECO:0000313" key="12">
    <source>
        <dbReference type="Proteomes" id="UP001239909"/>
    </source>
</evidence>
<dbReference type="RefSeq" id="WP_285674778.1">
    <property type="nucleotide sequence ID" value="NZ_BSYI01000065.1"/>
</dbReference>
<evidence type="ECO:0000256" key="3">
    <source>
        <dbReference type="ARBA" id="ARBA00022475"/>
    </source>
</evidence>
<dbReference type="Proteomes" id="UP001239909">
    <property type="component" value="Unassembled WGS sequence"/>
</dbReference>
<feature type="domain" description="Tripartite ATP-independent periplasmic transporters DctQ component" evidence="10">
    <location>
        <begin position="30"/>
        <end position="154"/>
    </location>
</feature>
<accession>A0ABQ6LTP2</accession>
<feature type="transmembrane region" description="Helical" evidence="9">
    <location>
        <begin position="91"/>
        <end position="112"/>
    </location>
</feature>
<dbReference type="InterPro" id="IPR055348">
    <property type="entry name" value="DctQ"/>
</dbReference>
<feature type="transmembrane region" description="Helical" evidence="9">
    <location>
        <begin position="132"/>
        <end position="152"/>
    </location>
</feature>
<keyword evidence="5 9" id="KW-0812">Transmembrane</keyword>
<dbReference type="PANTHER" id="PTHR35011:SF2">
    <property type="entry name" value="2,3-DIKETO-L-GULONATE TRAP TRANSPORTER SMALL PERMEASE PROTEIN YIAM"/>
    <property type="match status" value="1"/>
</dbReference>